<reference evidence="1" key="1">
    <citation type="submission" date="2021-03" db="EMBL/GenBank/DDBJ databases">
        <authorList>
            <person name="Stanton E."/>
        </authorList>
    </citation>
    <scope>NUCLEOTIDE SEQUENCE</scope>
    <source>
        <strain evidence="1">2020EL-00113</strain>
    </source>
</reference>
<dbReference type="RefSeq" id="WP_210847901.1">
    <property type="nucleotide sequence ID" value="NZ_JAGKLY010000001.1"/>
</dbReference>
<proteinExistence type="predicted"/>
<sequence length="198" mass="22653">MDFKYDGKSKIKTVFEKAKYFELSTVTLENRKPRLDLNLFASMTIKSIAEKLGLEPADKDEKHYGLHIYGFYIFPLSTDGNTPRFIFKSALELLRDGNVLPVNVDNVEKATNSPPLYLKLKIIGLVDSVAKELNTQIYSFEYSNESSMVTIKLTKPESKYFSPKTQIVISKHYTSDEDYENVTEQAVSWILSTINENL</sequence>
<name>A0A8I2D845_9GAMM</name>
<gene>
    <name evidence="1" type="ORF">J7T18_00450</name>
</gene>
<accession>A0A8I2D845</accession>
<evidence type="ECO:0000313" key="1">
    <source>
        <dbReference type="EMBL" id="MBQ0266769.1"/>
    </source>
</evidence>
<dbReference type="Proteomes" id="UP000674270">
    <property type="component" value="Unassembled WGS sequence"/>
</dbReference>
<evidence type="ECO:0000313" key="2">
    <source>
        <dbReference type="Proteomes" id="UP000674270"/>
    </source>
</evidence>
<comment type="caution">
    <text evidence="1">The sequence shown here is derived from an EMBL/GenBank/DDBJ whole genome shotgun (WGS) entry which is preliminary data.</text>
</comment>
<organism evidence="1 2">
    <name type="scientific">Providencia huaxiensis</name>
    <dbReference type="NCBI Taxonomy" id="2027290"/>
    <lineage>
        <taxon>Bacteria</taxon>
        <taxon>Pseudomonadati</taxon>
        <taxon>Pseudomonadota</taxon>
        <taxon>Gammaproteobacteria</taxon>
        <taxon>Enterobacterales</taxon>
        <taxon>Morganellaceae</taxon>
        <taxon>Providencia</taxon>
    </lineage>
</organism>
<dbReference type="AlphaFoldDB" id="A0A8I2D845"/>
<protein>
    <submittedName>
        <fullName evidence="1">Uncharacterized protein</fullName>
    </submittedName>
</protein>
<dbReference type="EMBL" id="JAGKLY010000001">
    <property type="protein sequence ID" value="MBQ0266769.1"/>
    <property type="molecule type" value="Genomic_DNA"/>
</dbReference>